<evidence type="ECO:0000313" key="8">
    <source>
        <dbReference type="EMBL" id="QDU11393.1"/>
    </source>
</evidence>
<evidence type="ECO:0000259" key="7">
    <source>
        <dbReference type="Pfam" id="PF00294"/>
    </source>
</evidence>
<dbReference type="OrthoDB" id="9801219at2"/>
<gene>
    <name evidence="8" type="primary">lacC</name>
    <name evidence="8" type="ORF">V202x_48140</name>
</gene>
<name>A0A517X1K9_9PLAN</name>
<dbReference type="PANTHER" id="PTHR46566:SF2">
    <property type="entry name" value="ATP-DEPENDENT 6-PHOSPHOFRUCTOKINASE ISOZYME 2"/>
    <property type="match status" value="1"/>
</dbReference>
<protein>
    <submittedName>
        <fullName evidence="8">Tagatose-6-phosphate kinase</fullName>
        <ecNumber evidence="8">2.7.1.144</ecNumber>
    </submittedName>
</protein>
<evidence type="ECO:0000256" key="6">
    <source>
        <dbReference type="PIRNR" id="PIRNR000535"/>
    </source>
</evidence>
<dbReference type="AlphaFoldDB" id="A0A517X1K9"/>
<dbReference type="EMBL" id="CP037422">
    <property type="protein sequence ID" value="QDU11393.1"/>
    <property type="molecule type" value="Genomic_DNA"/>
</dbReference>
<dbReference type="Gene3D" id="3.40.1190.20">
    <property type="match status" value="1"/>
</dbReference>
<organism evidence="8 9">
    <name type="scientific">Gimesia aquarii</name>
    <dbReference type="NCBI Taxonomy" id="2527964"/>
    <lineage>
        <taxon>Bacteria</taxon>
        <taxon>Pseudomonadati</taxon>
        <taxon>Planctomycetota</taxon>
        <taxon>Planctomycetia</taxon>
        <taxon>Planctomycetales</taxon>
        <taxon>Planctomycetaceae</taxon>
        <taxon>Gimesia</taxon>
    </lineage>
</organism>
<feature type="domain" description="Carbohydrate kinase PfkB" evidence="7">
    <location>
        <begin position="15"/>
        <end position="283"/>
    </location>
</feature>
<sequence length="307" mass="33592">MIIAAGLSPAWQQILEVDQLRTGEVNRCRTAHWCASGKVINVGIALQHLEVPNKTIFPAGGPIRTFIEQDLDLLKVRYRVLDQQNPTRICTTVLDQSSGQTTELVENASPLSEKELNAFSNEFNRWVSKANIVVLSGSLPAGTLATFYRDLIAVADCPVILDARGPELETALSQKPFLVKPNLEELERTLSCSLSNTKELIEGMQEINRRGADWVVISQGNASLWATSGDQVFRFTPPPVKGVNPIGCGDSLAAGIAAGLYREWTIPDAIRWGMAAAADNLTQLLPARLSLPKVQAFYEEVELEQIA</sequence>
<dbReference type="GO" id="GO:0005524">
    <property type="term" value="F:ATP binding"/>
    <property type="evidence" value="ECO:0007669"/>
    <property type="project" value="UniProtKB-KW"/>
</dbReference>
<keyword evidence="9" id="KW-1185">Reference proteome</keyword>
<dbReference type="GO" id="GO:0005975">
    <property type="term" value="P:carbohydrate metabolic process"/>
    <property type="evidence" value="ECO:0007669"/>
    <property type="project" value="InterPro"/>
</dbReference>
<keyword evidence="5" id="KW-0067">ATP-binding</keyword>
<proteinExistence type="inferred from homology"/>
<dbReference type="GO" id="GO:0009024">
    <property type="term" value="F:tagatose-6-phosphate kinase activity"/>
    <property type="evidence" value="ECO:0007669"/>
    <property type="project" value="UniProtKB-EC"/>
</dbReference>
<dbReference type="CDD" id="cd01164">
    <property type="entry name" value="FruK_PfkB_like"/>
    <property type="match status" value="1"/>
</dbReference>
<dbReference type="SUPFAM" id="SSF53613">
    <property type="entry name" value="Ribokinase-like"/>
    <property type="match status" value="1"/>
</dbReference>
<evidence type="ECO:0000256" key="1">
    <source>
        <dbReference type="ARBA" id="ARBA00010688"/>
    </source>
</evidence>
<dbReference type="NCBIfam" id="TIGR03168">
    <property type="entry name" value="1-PFK"/>
    <property type="match status" value="1"/>
</dbReference>
<reference evidence="8 9" key="1">
    <citation type="submission" date="2019-03" db="EMBL/GenBank/DDBJ databases">
        <title>Deep-cultivation of Planctomycetes and their phenomic and genomic characterization uncovers novel biology.</title>
        <authorList>
            <person name="Wiegand S."/>
            <person name="Jogler M."/>
            <person name="Boedeker C."/>
            <person name="Pinto D."/>
            <person name="Vollmers J."/>
            <person name="Rivas-Marin E."/>
            <person name="Kohn T."/>
            <person name="Peeters S.H."/>
            <person name="Heuer A."/>
            <person name="Rast P."/>
            <person name="Oberbeckmann S."/>
            <person name="Bunk B."/>
            <person name="Jeske O."/>
            <person name="Meyerdierks A."/>
            <person name="Storesund J.E."/>
            <person name="Kallscheuer N."/>
            <person name="Luecker S."/>
            <person name="Lage O.M."/>
            <person name="Pohl T."/>
            <person name="Merkel B.J."/>
            <person name="Hornburger P."/>
            <person name="Mueller R.-W."/>
            <person name="Bruemmer F."/>
            <person name="Labrenz M."/>
            <person name="Spormann A.M."/>
            <person name="Op den Camp H."/>
            <person name="Overmann J."/>
            <person name="Amann R."/>
            <person name="Jetten M.S.M."/>
            <person name="Mascher T."/>
            <person name="Medema M.H."/>
            <person name="Devos D.P."/>
            <person name="Kaster A.-K."/>
            <person name="Ovreas L."/>
            <person name="Rohde M."/>
            <person name="Galperin M.Y."/>
            <person name="Jogler C."/>
        </authorList>
    </citation>
    <scope>NUCLEOTIDE SEQUENCE [LARGE SCALE GENOMIC DNA]</scope>
    <source>
        <strain evidence="8 9">V202</strain>
    </source>
</reference>
<dbReference type="Proteomes" id="UP000318384">
    <property type="component" value="Chromosome"/>
</dbReference>
<keyword evidence="4 8" id="KW-0418">Kinase</keyword>
<evidence type="ECO:0000256" key="5">
    <source>
        <dbReference type="ARBA" id="ARBA00022840"/>
    </source>
</evidence>
<dbReference type="Pfam" id="PF00294">
    <property type="entry name" value="PfkB"/>
    <property type="match status" value="1"/>
</dbReference>
<evidence type="ECO:0000256" key="4">
    <source>
        <dbReference type="ARBA" id="ARBA00022777"/>
    </source>
</evidence>
<dbReference type="InterPro" id="IPR011611">
    <property type="entry name" value="PfkB_dom"/>
</dbReference>
<keyword evidence="2 6" id="KW-0808">Transferase</keyword>
<dbReference type="InterPro" id="IPR029056">
    <property type="entry name" value="Ribokinase-like"/>
</dbReference>
<evidence type="ECO:0000256" key="2">
    <source>
        <dbReference type="ARBA" id="ARBA00022679"/>
    </source>
</evidence>
<comment type="similarity">
    <text evidence="1">Belongs to the carbohydrate kinase PfkB family.</text>
</comment>
<evidence type="ECO:0000256" key="3">
    <source>
        <dbReference type="ARBA" id="ARBA00022741"/>
    </source>
</evidence>
<evidence type="ECO:0000313" key="9">
    <source>
        <dbReference type="Proteomes" id="UP000318384"/>
    </source>
</evidence>
<keyword evidence="3" id="KW-0547">Nucleotide-binding</keyword>
<dbReference type="PIRSF" id="PIRSF000535">
    <property type="entry name" value="1PFK/6PFK/LacC"/>
    <property type="match status" value="1"/>
</dbReference>
<dbReference type="EC" id="2.7.1.144" evidence="8"/>
<dbReference type="InterPro" id="IPR017583">
    <property type="entry name" value="Tagatose/fructose_Pkinase"/>
</dbReference>
<accession>A0A517X1K9</accession>
<dbReference type="RefSeq" id="WP_145179191.1">
    <property type="nucleotide sequence ID" value="NZ_CP037422.1"/>
</dbReference>
<dbReference type="PANTHER" id="PTHR46566">
    <property type="entry name" value="1-PHOSPHOFRUCTOKINASE-RELATED"/>
    <property type="match status" value="1"/>
</dbReference>